<sequence length="313" mass="34945">MNAGIVQAFVDDKRTAADYLYVLLDPLAECGDAHSLGVAALTERLGDDAIVRVPRADLAHDPETFPALVMLAAPGVVPDADLLAALHAYAMSDVDYRKRYVCGWLTSPMPPASMAAHLASLCQFAPQPSTERFIPIFEPPRLELLAATVRGGLDAWLWPVRHWLYPSSWGSFALFNGSNHASTDWPARVYDVQREAPTVSHVLAAWRRAQRDRLSYAPRRWHGDTVLPPQAASEAFRMIRDARKRGLRDTQDIVVLSLHRLVIHPNLPEHPKVRDAIRQTARGEAPLSTLFDSYDDHAWARIAAYLDAHRDEL</sequence>
<name>A0ABV2K0Z0_9GAMM</name>
<organism evidence="1 2">
    <name type="scientific">Dyella japonica</name>
    <dbReference type="NCBI Taxonomy" id="231455"/>
    <lineage>
        <taxon>Bacteria</taxon>
        <taxon>Pseudomonadati</taxon>
        <taxon>Pseudomonadota</taxon>
        <taxon>Gammaproteobacteria</taxon>
        <taxon>Lysobacterales</taxon>
        <taxon>Rhodanobacteraceae</taxon>
        <taxon>Dyella</taxon>
    </lineage>
</organism>
<dbReference type="Proteomes" id="UP001549184">
    <property type="component" value="Unassembled WGS sequence"/>
</dbReference>
<dbReference type="EMBL" id="JBEPMU010000009">
    <property type="protein sequence ID" value="MET3654749.1"/>
    <property type="molecule type" value="Genomic_DNA"/>
</dbReference>
<gene>
    <name evidence="1" type="ORF">ABIC75_004497</name>
</gene>
<dbReference type="RefSeq" id="WP_354016091.1">
    <property type="nucleotide sequence ID" value="NZ_JBEPMU010000009.1"/>
</dbReference>
<protein>
    <recommendedName>
        <fullName evidence="3">DUF4123 domain-containing protein</fullName>
    </recommendedName>
</protein>
<evidence type="ECO:0000313" key="2">
    <source>
        <dbReference type="Proteomes" id="UP001549184"/>
    </source>
</evidence>
<keyword evidence="2" id="KW-1185">Reference proteome</keyword>
<proteinExistence type="predicted"/>
<accession>A0ABV2K0Z0</accession>
<reference evidence="1 2" key="1">
    <citation type="submission" date="2024-06" db="EMBL/GenBank/DDBJ databases">
        <title>Sorghum-associated microbial communities from plants grown in Nebraska, USA.</title>
        <authorList>
            <person name="Schachtman D."/>
        </authorList>
    </citation>
    <scope>NUCLEOTIDE SEQUENCE [LARGE SCALE GENOMIC DNA]</scope>
    <source>
        <strain evidence="1 2">1073</strain>
    </source>
</reference>
<comment type="caution">
    <text evidence="1">The sequence shown here is derived from an EMBL/GenBank/DDBJ whole genome shotgun (WGS) entry which is preliminary data.</text>
</comment>
<evidence type="ECO:0008006" key="3">
    <source>
        <dbReference type="Google" id="ProtNLM"/>
    </source>
</evidence>
<evidence type="ECO:0000313" key="1">
    <source>
        <dbReference type="EMBL" id="MET3654749.1"/>
    </source>
</evidence>